<feature type="region of interest" description="Disordered" evidence="1">
    <location>
        <begin position="125"/>
        <end position="240"/>
    </location>
</feature>
<comment type="caution">
    <text evidence="4">The sequence shown here is derived from an EMBL/GenBank/DDBJ whole genome shotgun (WGS) entry which is preliminary data.</text>
</comment>
<feature type="compositionally biased region" description="Basic residues" evidence="1">
    <location>
        <begin position="363"/>
        <end position="387"/>
    </location>
</feature>
<feature type="compositionally biased region" description="Basic residues" evidence="1">
    <location>
        <begin position="417"/>
        <end position="427"/>
    </location>
</feature>
<gene>
    <name evidence="4" type="ORF">L9F63_018974</name>
</gene>
<proteinExistence type="predicted"/>
<keyword evidence="5" id="KW-1185">Reference proteome</keyword>
<dbReference type="InterPro" id="IPR000467">
    <property type="entry name" value="G_patch_dom"/>
</dbReference>
<dbReference type="GO" id="GO:0048471">
    <property type="term" value="C:perinuclear region of cytoplasm"/>
    <property type="evidence" value="ECO:0007669"/>
    <property type="project" value="TreeGrafter"/>
</dbReference>
<feature type="compositionally biased region" description="Basic and acidic residues" evidence="1">
    <location>
        <begin position="446"/>
        <end position="456"/>
    </location>
</feature>
<feature type="compositionally biased region" description="Low complexity" evidence="1">
    <location>
        <begin position="398"/>
        <end position="416"/>
    </location>
</feature>
<dbReference type="EMBL" id="JASPKZ010006084">
    <property type="protein sequence ID" value="KAJ9587592.1"/>
    <property type="molecule type" value="Genomic_DNA"/>
</dbReference>
<dbReference type="PANTHER" id="PTHR12323">
    <property type="entry name" value="SR-RELATED CTD ASSOCIATED FACTOR 6"/>
    <property type="match status" value="1"/>
</dbReference>
<evidence type="ECO:0000256" key="1">
    <source>
        <dbReference type="SAM" id="MobiDB-lite"/>
    </source>
</evidence>
<dbReference type="Pfam" id="PF04818">
    <property type="entry name" value="CID"/>
    <property type="match status" value="1"/>
</dbReference>
<organism evidence="4 5">
    <name type="scientific">Diploptera punctata</name>
    <name type="common">Pacific beetle cockroach</name>
    <dbReference type="NCBI Taxonomy" id="6984"/>
    <lineage>
        <taxon>Eukaryota</taxon>
        <taxon>Metazoa</taxon>
        <taxon>Ecdysozoa</taxon>
        <taxon>Arthropoda</taxon>
        <taxon>Hexapoda</taxon>
        <taxon>Insecta</taxon>
        <taxon>Pterygota</taxon>
        <taxon>Neoptera</taxon>
        <taxon>Polyneoptera</taxon>
        <taxon>Dictyoptera</taxon>
        <taxon>Blattodea</taxon>
        <taxon>Blaberoidea</taxon>
        <taxon>Blaberidae</taxon>
        <taxon>Diplopterinae</taxon>
        <taxon>Diploptera</taxon>
    </lineage>
</organism>
<evidence type="ECO:0000313" key="4">
    <source>
        <dbReference type="EMBL" id="KAJ9587592.1"/>
    </source>
</evidence>
<feature type="non-terminal residue" evidence="4">
    <location>
        <position position="1"/>
    </location>
</feature>
<dbReference type="Pfam" id="PF01585">
    <property type="entry name" value="G-patch"/>
    <property type="match status" value="1"/>
</dbReference>
<feature type="compositionally biased region" description="Pro residues" evidence="1">
    <location>
        <begin position="213"/>
        <end position="223"/>
    </location>
</feature>
<feature type="domain" description="CID" evidence="3">
    <location>
        <begin position="1"/>
        <end position="65"/>
    </location>
</feature>
<dbReference type="Pfam" id="PF25127">
    <property type="entry name" value="DUF7819"/>
    <property type="match status" value="1"/>
</dbReference>
<evidence type="ECO:0000313" key="5">
    <source>
        <dbReference type="Proteomes" id="UP001233999"/>
    </source>
</evidence>
<feature type="region of interest" description="Disordered" evidence="1">
    <location>
        <begin position="338"/>
        <end position="486"/>
    </location>
</feature>
<protein>
    <recommendedName>
        <fullName evidence="6">Calcium homeostasis endoplasmic reticulum protein</fullName>
    </recommendedName>
</protein>
<dbReference type="InterPro" id="IPR008942">
    <property type="entry name" value="ENTH_VHS"/>
</dbReference>
<feature type="compositionally biased region" description="Pro residues" evidence="1">
    <location>
        <begin position="184"/>
        <end position="205"/>
    </location>
</feature>
<evidence type="ECO:0000259" key="2">
    <source>
        <dbReference type="PROSITE" id="PS50174"/>
    </source>
</evidence>
<dbReference type="Gene3D" id="1.25.40.90">
    <property type="match status" value="1"/>
</dbReference>
<feature type="compositionally biased region" description="Basic and acidic residues" evidence="1">
    <location>
        <begin position="341"/>
        <end position="355"/>
    </location>
</feature>
<feature type="domain" description="G-patch" evidence="2">
    <location>
        <begin position="453"/>
        <end position="486"/>
    </location>
</feature>
<dbReference type="PROSITE" id="PS51391">
    <property type="entry name" value="CID"/>
    <property type="match status" value="1"/>
</dbReference>
<feature type="non-terminal residue" evidence="4">
    <location>
        <position position="486"/>
    </location>
</feature>
<reference evidence="4" key="1">
    <citation type="journal article" date="2023" name="IScience">
        <title>Live-bearing cockroach genome reveals convergent evolutionary mechanisms linked to viviparity in insects and beyond.</title>
        <authorList>
            <person name="Fouks B."/>
            <person name="Harrison M.C."/>
            <person name="Mikhailova A.A."/>
            <person name="Marchal E."/>
            <person name="English S."/>
            <person name="Carruthers M."/>
            <person name="Jennings E.C."/>
            <person name="Chiamaka E.L."/>
            <person name="Frigard R.A."/>
            <person name="Pippel M."/>
            <person name="Attardo G.M."/>
            <person name="Benoit J.B."/>
            <person name="Bornberg-Bauer E."/>
            <person name="Tobe S.S."/>
        </authorList>
    </citation>
    <scope>NUCLEOTIDE SEQUENCE</scope>
    <source>
        <strain evidence="4">Stay&amp;Tobe</strain>
    </source>
</reference>
<dbReference type="Proteomes" id="UP001233999">
    <property type="component" value="Unassembled WGS sequence"/>
</dbReference>
<sequence>ARKNAEDLKKAMEAVVVPMFCNASIGTTEEQQSKLNKLLNLWESKNNYFDSSVVEKLKNPSCSWSEYQAALITLHAAVITPITSSTKQTYEGYQAQHQAFVQHALQQIQTLEQQKQTLEQQQQQAVATVTVNPPQPEPATMQATHLPQQPPPAPSLSVISATQQPPPPPPPHQNEVPPCSQQHGPPPGPPPGPPQHAGPMPPGHGPPEINFSQPPPGYLPAFPPGLELPDLSKPPPGFPLPTINNQVPPEVPMDELMPSVAYFELPAGLMVPLIKLEDGEYRPLDPDSIRLPPPAPPSERLLAAVEAFYAPPCHDRPRDSEGWEKLGLYEYYRAKNAARKKKEDDILEGLRERSKSPSPVIRMKSRSRSPPKKRYRRLTRSKSRSRSRTPPPTQKIYRSNNTNNSNSNTNNNTNRRSPSRRQNRPYKARSSPTPPSFLGSQYSKTEAQRQIDESNKGHQMLRKMGWGGAGLGAKEQGIEQPISGGE</sequence>
<dbReference type="GO" id="GO:0006874">
    <property type="term" value="P:intracellular calcium ion homeostasis"/>
    <property type="evidence" value="ECO:0007669"/>
    <property type="project" value="TreeGrafter"/>
</dbReference>
<evidence type="ECO:0000259" key="3">
    <source>
        <dbReference type="PROSITE" id="PS51391"/>
    </source>
</evidence>
<dbReference type="InterPro" id="IPR006569">
    <property type="entry name" value="CID_dom"/>
</dbReference>
<dbReference type="InterPro" id="IPR056721">
    <property type="entry name" value="DUF7819"/>
</dbReference>
<dbReference type="GO" id="GO:0003676">
    <property type="term" value="F:nucleic acid binding"/>
    <property type="evidence" value="ECO:0007669"/>
    <property type="project" value="InterPro"/>
</dbReference>
<reference evidence="4" key="2">
    <citation type="submission" date="2023-05" db="EMBL/GenBank/DDBJ databases">
        <authorList>
            <person name="Fouks B."/>
        </authorList>
    </citation>
    <scope>NUCLEOTIDE SEQUENCE</scope>
    <source>
        <strain evidence="4">Stay&amp;Tobe</strain>
        <tissue evidence="4">Testes</tissue>
    </source>
</reference>
<accession>A0AAD8EFA6</accession>
<dbReference type="PANTHER" id="PTHR12323:SF0">
    <property type="entry name" value="CALCIUM HOMEOSTASIS ENDOPLASMIC RETICULUM PROTEIN"/>
    <property type="match status" value="1"/>
</dbReference>
<dbReference type="PROSITE" id="PS50174">
    <property type="entry name" value="G_PATCH"/>
    <property type="match status" value="1"/>
</dbReference>
<name>A0AAD8EFA6_DIPPU</name>
<dbReference type="AlphaFoldDB" id="A0AAD8EFA6"/>
<evidence type="ECO:0008006" key="6">
    <source>
        <dbReference type="Google" id="ProtNLM"/>
    </source>
</evidence>